<dbReference type="Proteomes" id="UP000070483">
    <property type="component" value="Unassembled WGS sequence"/>
</dbReference>
<keyword evidence="5" id="KW-1185">Reference proteome</keyword>
<dbReference type="InterPro" id="IPR029063">
    <property type="entry name" value="SAM-dependent_MTases_sf"/>
</dbReference>
<dbReference type="EMBL" id="LSDD01000030">
    <property type="protein sequence ID" value="KXB69208.1"/>
    <property type="molecule type" value="Genomic_DNA"/>
</dbReference>
<dbReference type="InterPro" id="IPR046977">
    <property type="entry name" value="RsmC/RlmG"/>
</dbReference>
<protein>
    <submittedName>
        <fullName evidence="4">Methyltransferase small domain protein</fullName>
    </submittedName>
</protein>
<accession>A0A134AND4</accession>
<gene>
    <name evidence="4" type="ORF">HMPREF3180_00456</name>
</gene>
<evidence type="ECO:0000313" key="5">
    <source>
        <dbReference type="Proteomes" id="UP000070483"/>
    </source>
</evidence>
<dbReference type="CDD" id="cd02440">
    <property type="entry name" value="AdoMet_MTases"/>
    <property type="match status" value="1"/>
</dbReference>
<feature type="domain" description="Methyltransferase small" evidence="3">
    <location>
        <begin position="27"/>
        <end position="211"/>
    </location>
</feature>
<evidence type="ECO:0000256" key="2">
    <source>
        <dbReference type="ARBA" id="ARBA00022679"/>
    </source>
</evidence>
<dbReference type="AlphaFoldDB" id="A0A134AND4"/>
<evidence type="ECO:0000259" key="3">
    <source>
        <dbReference type="Pfam" id="PF05175"/>
    </source>
</evidence>
<sequence>MSHYFSEKQEVKSDRKIIRYEIENRNFEFVTDNGVFSKTKVDFGTDVMLKVFLRENSNKKNQKFDVLDIGCGYGVVSVVVKSFFKNSRTVSSDVNERALELTRENLFKNGVVKSNNSENDDFKNGDFRVIKSFVFDNISEKFDVILSNPPIRAGKQTIFQIYEKSFEHLNENGEFYCVIQTKHGAKSTQKKLEEVFGNCETLEIDAGYRIFRSVKK</sequence>
<dbReference type="GO" id="GO:0008757">
    <property type="term" value="F:S-adenosylmethionine-dependent methyltransferase activity"/>
    <property type="evidence" value="ECO:0007669"/>
    <property type="project" value="InterPro"/>
</dbReference>
<proteinExistence type="predicted"/>
<organism evidence="4 5">
    <name type="scientific">Leptotrichia wadei</name>
    <dbReference type="NCBI Taxonomy" id="157687"/>
    <lineage>
        <taxon>Bacteria</taxon>
        <taxon>Fusobacteriati</taxon>
        <taxon>Fusobacteriota</taxon>
        <taxon>Fusobacteriia</taxon>
        <taxon>Fusobacteriales</taxon>
        <taxon>Leptotrichiaceae</taxon>
        <taxon>Leptotrichia</taxon>
    </lineage>
</organism>
<dbReference type="GO" id="GO:0032259">
    <property type="term" value="P:methylation"/>
    <property type="evidence" value="ECO:0007669"/>
    <property type="project" value="UniProtKB-KW"/>
</dbReference>
<dbReference type="STRING" id="157687.HMPREF3180_00456"/>
<evidence type="ECO:0000313" key="4">
    <source>
        <dbReference type="EMBL" id="KXB69208.1"/>
    </source>
</evidence>
<dbReference type="OrthoDB" id="9764961at2"/>
<reference evidence="5" key="1">
    <citation type="submission" date="2016-01" db="EMBL/GenBank/DDBJ databases">
        <authorList>
            <person name="Mitreva M."/>
            <person name="Pepin K.H."/>
            <person name="Mihindukulasuriya K.A."/>
            <person name="Fulton R."/>
            <person name="Fronick C."/>
            <person name="O'Laughlin M."/>
            <person name="Miner T."/>
            <person name="Herter B."/>
            <person name="Rosa B.A."/>
            <person name="Cordes M."/>
            <person name="Tomlinson C."/>
            <person name="Wollam A."/>
            <person name="Palsikar V.B."/>
            <person name="Mardis E.R."/>
            <person name="Wilson R.K."/>
        </authorList>
    </citation>
    <scope>NUCLEOTIDE SEQUENCE [LARGE SCALE GENOMIC DNA]</scope>
    <source>
        <strain evidence="5">KA00185</strain>
    </source>
</reference>
<dbReference type="SUPFAM" id="SSF53335">
    <property type="entry name" value="S-adenosyl-L-methionine-dependent methyltransferases"/>
    <property type="match status" value="1"/>
</dbReference>
<keyword evidence="2 4" id="KW-0808">Transferase</keyword>
<name>A0A134AND4_9FUSO</name>
<dbReference type="InterPro" id="IPR007848">
    <property type="entry name" value="Small_mtfrase_dom"/>
</dbReference>
<dbReference type="Gene3D" id="3.40.50.150">
    <property type="entry name" value="Vaccinia Virus protein VP39"/>
    <property type="match status" value="1"/>
</dbReference>
<comment type="caution">
    <text evidence="4">The sequence shown here is derived from an EMBL/GenBank/DDBJ whole genome shotgun (WGS) entry which is preliminary data.</text>
</comment>
<dbReference type="PANTHER" id="PTHR47816">
    <property type="entry name" value="RIBOSOMAL RNA SMALL SUBUNIT METHYLTRANSFERASE C"/>
    <property type="match status" value="1"/>
</dbReference>
<dbReference type="RefSeq" id="WP_060917415.1">
    <property type="nucleotide sequence ID" value="NZ_KQ960022.1"/>
</dbReference>
<dbReference type="PATRIC" id="fig|157687.3.peg.457"/>
<dbReference type="Pfam" id="PF05175">
    <property type="entry name" value="MTS"/>
    <property type="match status" value="1"/>
</dbReference>
<dbReference type="PANTHER" id="PTHR47816:SF4">
    <property type="entry name" value="RIBOSOMAL RNA SMALL SUBUNIT METHYLTRANSFERASE C"/>
    <property type="match status" value="1"/>
</dbReference>
<keyword evidence="1 4" id="KW-0489">Methyltransferase</keyword>
<evidence type="ECO:0000256" key="1">
    <source>
        <dbReference type="ARBA" id="ARBA00022603"/>
    </source>
</evidence>